<evidence type="ECO:0000256" key="3">
    <source>
        <dbReference type="ARBA" id="ARBA00022807"/>
    </source>
</evidence>
<dbReference type="AlphaFoldDB" id="A0A1T4KQW4"/>
<evidence type="ECO:0000256" key="2">
    <source>
        <dbReference type="ARBA" id="ARBA00022670"/>
    </source>
</evidence>
<dbReference type="InterPro" id="IPR013783">
    <property type="entry name" value="Ig-like_fold"/>
</dbReference>
<proteinExistence type="inferred from homology"/>
<dbReference type="PANTHER" id="PTHR37833:SF1">
    <property type="entry name" value="SIGNAL PEPTIDE PROTEIN"/>
    <property type="match status" value="1"/>
</dbReference>
<protein>
    <recommendedName>
        <fullName evidence="7">DUF1573 domain-containing protein</fullName>
    </recommendedName>
</protein>
<keyword evidence="4" id="KW-0843">Virulence</keyword>
<reference evidence="6" key="1">
    <citation type="submission" date="2017-02" db="EMBL/GenBank/DDBJ databases">
        <authorList>
            <person name="Varghese N."/>
            <person name="Submissions S."/>
        </authorList>
    </citation>
    <scope>NUCLEOTIDE SEQUENCE [LARGE SCALE GENOMIC DNA]</scope>
    <source>
        <strain evidence="6">ATCC 51356</strain>
    </source>
</reference>
<keyword evidence="2" id="KW-0645">Protease</keyword>
<evidence type="ECO:0008006" key="7">
    <source>
        <dbReference type="Google" id="ProtNLM"/>
    </source>
</evidence>
<dbReference type="InterPro" id="IPR011467">
    <property type="entry name" value="DUF1573"/>
</dbReference>
<dbReference type="GO" id="GO:0006508">
    <property type="term" value="P:proteolysis"/>
    <property type="evidence" value="ECO:0007669"/>
    <property type="project" value="UniProtKB-KW"/>
</dbReference>
<dbReference type="PANTHER" id="PTHR37833">
    <property type="entry name" value="LIPOPROTEIN-RELATED"/>
    <property type="match status" value="1"/>
</dbReference>
<evidence type="ECO:0000313" key="6">
    <source>
        <dbReference type="Proteomes" id="UP000190121"/>
    </source>
</evidence>
<evidence type="ECO:0000256" key="4">
    <source>
        <dbReference type="ARBA" id="ARBA00023026"/>
    </source>
</evidence>
<dbReference type="STRING" id="29524.SAMN02745171_00150"/>
<gene>
    <name evidence="5" type="ORF">SAMN02745171_00150</name>
</gene>
<keyword evidence="3" id="KW-0378">Hydrolase</keyword>
<organism evidence="5 6">
    <name type="scientific">Porphyromonas circumdentaria</name>
    <dbReference type="NCBI Taxonomy" id="29524"/>
    <lineage>
        <taxon>Bacteria</taxon>
        <taxon>Pseudomonadati</taxon>
        <taxon>Bacteroidota</taxon>
        <taxon>Bacteroidia</taxon>
        <taxon>Bacteroidales</taxon>
        <taxon>Porphyromonadaceae</taxon>
        <taxon>Porphyromonas</taxon>
    </lineage>
</organism>
<dbReference type="Proteomes" id="UP000190121">
    <property type="component" value="Unassembled WGS sequence"/>
</dbReference>
<name>A0A1T4KQW4_9PORP</name>
<sequence length="160" mass="17450">MALSQCYYCLIKKIALLEKKFLLRVTISTVMKKATLLALFTFLFTLGVWAQNEKKETGAVISAEIVEYDFGSIKEANGPVSYTFKIKNVGKAPLVITRINASCGCTTPEFSTEPVAPGKETPVKVTYNPAGRPGQFVKTIAVYSNGKDGAFTLRIKGVVE</sequence>
<evidence type="ECO:0000256" key="1">
    <source>
        <dbReference type="ARBA" id="ARBA00006067"/>
    </source>
</evidence>
<evidence type="ECO:0000313" key="5">
    <source>
        <dbReference type="EMBL" id="SJZ44737.1"/>
    </source>
</evidence>
<dbReference type="Gene3D" id="2.60.40.10">
    <property type="entry name" value="Immunoglobulins"/>
    <property type="match status" value="1"/>
</dbReference>
<dbReference type="GO" id="GO:0008234">
    <property type="term" value="F:cysteine-type peptidase activity"/>
    <property type="evidence" value="ECO:0007669"/>
    <property type="project" value="UniProtKB-KW"/>
</dbReference>
<accession>A0A1T4KQW4</accession>
<keyword evidence="6" id="KW-1185">Reference proteome</keyword>
<comment type="similarity">
    <text evidence="1">Belongs to the peptidase C25 family.</text>
</comment>
<keyword evidence="3" id="KW-0788">Thiol protease</keyword>
<dbReference type="Pfam" id="PF07610">
    <property type="entry name" value="DUF1573"/>
    <property type="match status" value="1"/>
</dbReference>
<dbReference type="EMBL" id="FUXE01000001">
    <property type="protein sequence ID" value="SJZ44737.1"/>
    <property type="molecule type" value="Genomic_DNA"/>
</dbReference>